<evidence type="ECO:0000259" key="1">
    <source>
        <dbReference type="Pfam" id="PF01370"/>
    </source>
</evidence>
<evidence type="ECO:0000313" key="3">
    <source>
        <dbReference type="Proteomes" id="UP000199532"/>
    </source>
</evidence>
<dbReference type="SUPFAM" id="SSF51735">
    <property type="entry name" value="NAD(P)-binding Rossmann-fold domains"/>
    <property type="match status" value="1"/>
</dbReference>
<dbReference type="AlphaFoldDB" id="A0A1H6T9T2"/>
<dbReference type="Pfam" id="PF01370">
    <property type="entry name" value="Epimerase"/>
    <property type="match status" value="1"/>
</dbReference>
<accession>A0A1H6T9T2</accession>
<gene>
    <name evidence="2" type="ORF">SAMN04487995_1954</name>
</gene>
<organism evidence="2 3">
    <name type="scientific">Dyadobacter koreensis</name>
    <dbReference type="NCBI Taxonomy" id="408657"/>
    <lineage>
        <taxon>Bacteria</taxon>
        <taxon>Pseudomonadati</taxon>
        <taxon>Bacteroidota</taxon>
        <taxon>Cytophagia</taxon>
        <taxon>Cytophagales</taxon>
        <taxon>Spirosomataceae</taxon>
        <taxon>Dyadobacter</taxon>
    </lineage>
</organism>
<sequence length="330" mass="37151">MSERILITGASGFIGYHLIKAAQKAGLEVHAAVRATSKLSHLDSLAPKYIYPDFRSKESLVKSLEEGQYAYIVHAAGATKAKDEREYNTINADYTKNLALAAKEANIPLKKFVFLSSLAALGPSAYQDHHLFKEDRRPNPVTAYGKSKLLAEQYLKEIELPKAVLRPTAVYGPGEKDLFIVFKMLQDGLDAYIGNSPQRFSFVYVQDLVNATMLSLKSENKKDHTYNISDGNVYNRYELADTFKDLTGKKTVRFHIPVGLVKVVANMLELMYLNSKKTPVLNKEKLNELTAPNWACSIEAAKKDLNYRPVYNLKTGLAESMPWYTENKWL</sequence>
<dbReference type="STRING" id="408657.SAMN04487995_1954"/>
<dbReference type="InterPro" id="IPR050177">
    <property type="entry name" value="Lipid_A_modif_metabolic_enz"/>
</dbReference>
<dbReference type="InterPro" id="IPR001509">
    <property type="entry name" value="Epimerase_deHydtase"/>
</dbReference>
<dbReference type="RefSeq" id="WP_090334973.1">
    <property type="nucleotide sequence ID" value="NZ_FNXY01000003.1"/>
</dbReference>
<dbReference type="PANTHER" id="PTHR43245:SF58">
    <property type="entry name" value="BLL5923 PROTEIN"/>
    <property type="match status" value="1"/>
</dbReference>
<dbReference type="Gene3D" id="3.40.50.720">
    <property type="entry name" value="NAD(P)-binding Rossmann-like Domain"/>
    <property type="match status" value="1"/>
</dbReference>
<feature type="domain" description="NAD-dependent epimerase/dehydratase" evidence="1">
    <location>
        <begin position="5"/>
        <end position="228"/>
    </location>
</feature>
<reference evidence="2 3" key="1">
    <citation type="submission" date="2016-10" db="EMBL/GenBank/DDBJ databases">
        <authorList>
            <person name="de Groot N.N."/>
        </authorList>
    </citation>
    <scope>NUCLEOTIDE SEQUENCE [LARGE SCALE GENOMIC DNA]</scope>
    <source>
        <strain evidence="2 3">DSM 19938</strain>
    </source>
</reference>
<dbReference type="Proteomes" id="UP000199532">
    <property type="component" value="Unassembled WGS sequence"/>
</dbReference>
<dbReference type="OrthoDB" id="1490291at2"/>
<dbReference type="EMBL" id="FNXY01000003">
    <property type="protein sequence ID" value="SEI73847.1"/>
    <property type="molecule type" value="Genomic_DNA"/>
</dbReference>
<proteinExistence type="predicted"/>
<evidence type="ECO:0000313" key="2">
    <source>
        <dbReference type="EMBL" id="SEI73847.1"/>
    </source>
</evidence>
<protein>
    <submittedName>
        <fullName evidence="2">Nucleoside-diphosphate-sugar epimerase</fullName>
    </submittedName>
</protein>
<dbReference type="InterPro" id="IPR036291">
    <property type="entry name" value="NAD(P)-bd_dom_sf"/>
</dbReference>
<keyword evidence="3" id="KW-1185">Reference proteome</keyword>
<name>A0A1H6T9T2_9BACT</name>
<dbReference type="PANTHER" id="PTHR43245">
    <property type="entry name" value="BIFUNCTIONAL POLYMYXIN RESISTANCE PROTEIN ARNA"/>
    <property type="match status" value="1"/>
</dbReference>